<accession>A0A1G8CV28</accession>
<gene>
    <name evidence="1" type="ORF">SAMN05192534_10696</name>
</gene>
<proteinExistence type="predicted"/>
<dbReference type="EMBL" id="FNDK01000006">
    <property type="protein sequence ID" value="SDH49407.1"/>
    <property type="molecule type" value="Genomic_DNA"/>
</dbReference>
<dbReference type="Proteomes" id="UP000199163">
    <property type="component" value="Unassembled WGS sequence"/>
</dbReference>
<dbReference type="RefSeq" id="WP_091272441.1">
    <property type="nucleotide sequence ID" value="NZ_FNDK01000006.1"/>
</dbReference>
<sequence>MEWLLITLFGVSLFLFGISFLLKTPATKEDIEEVSLHTMGEMYQLKQRINRLEEELLTSAQVPVSFHSHESLKKEASQYYQQNMSIQDIAEIMHITEDEARHLLKPYLKGGGANE</sequence>
<protein>
    <submittedName>
        <fullName evidence="1">Uncharacterized protein</fullName>
    </submittedName>
</protein>
<reference evidence="1 2" key="1">
    <citation type="submission" date="2016-10" db="EMBL/GenBank/DDBJ databases">
        <authorList>
            <person name="de Groot N.N."/>
        </authorList>
    </citation>
    <scope>NUCLEOTIDE SEQUENCE [LARGE SCALE GENOMIC DNA]</scope>
    <source>
        <strain evidence="1 2">DSM 21632</strain>
    </source>
</reference>
<name>A0A1G8CV28_9BACI</name>
<organism evidence="1 2">
    <name type="scientific">Alteribacillus persepolensis</name>
    <dbReference type="NCBI Taxonomy" id="568899"/>
    <lineage>
        <taxon>Bacteria</taxon>
        <taxon>Bacillati</taxon>
        <taxon>Bacillota</taxon>
        <taxon>Bacilli</taxon>
        <taxon>Bacillales</taxon>
        <taxon>Bacillaceae</taxon>
        <taxon>Alteribacillus</taxon>
    </lineage>
</organism>
<evidence type="ECO:0000313" key="1">
    <source>
        <dbReference type="EMBL" id="SDH49407.1"/>
    </source>
</evidence>
<dbReference type="AlphaFoldDB" id="A0A1G8CV28"/>
<keyword evidence="2" id="KW-1185">Reference proteome</keyword>
<dbReference type="STRING" id="568899.SAMN05192534_10696"/>
<dbReference type="OrthoDB" id="2937672at2"/>
<evidence type="ECO:0000313" key="2">
    <source>
        <dbReference type="Proteomes" id="UP000199163"/>
    </source>
</evidence>